<dbReference type="Pfam" id="PF17906">
    <property type="entry name" value="HTH_48"/>
    <property type="match status" value="1"/>
</dbReference>
<dbReference type="InterPro" id="IPR041426">
    <property type="entry name" value="Mos1_HTH"/>
</dbReference>
<protein>
    <submittedName>
        <fullName evidence="4">HTH_48 domain-containing protein</fullName>
    </submittedName>
</protein>
<dbReference type="EMBL" id="UZAH01000915">
    <property type="protein sequence ID" value="VDO19361.1"/>
    <property type="molecule type" value="Genomic_DNA"/>
</dbReference>
<evidence type="ECO:0000259" key="1">
    <source>
        <dbReference type="Pfam" id="PF17906"/>
    </source>
</evidence>
<organism evidence="3 4">
    <name type="scientific">Heligmosomoides polygyrus</name>
    <name type="common">Parasitic roundworm</name>
    <dbReference type="NCBI Taxonomy" id="6339"/>
    <lineage>
        <taxon>Eukaryota</taxon>
        <taxon>Metazoa</taxon>
        <taxon>Ecdysozoa</taxon>
        <taxon>Nematoda</taxon>
        <taxon>Chromadorea</taxon>
        <taxon>Rhabditida</taxon>
        <taxon>Rhabditina</taxon>
        <taxon>Rhabditomorpha</taxon>
        <taxon>Strongyloidea</taxon>
        <taxon>Heligmosomidae</taxon>
        <taxon>Heligmosomoides</taxon>
    </lineage>
</organism>
<dbReference type="Gene3D" id="1.10.10.1450">
    <property type="match status" value="1"/>
</dbReference>
<accession>A0A3P7TEE7</accession>
<reference evidence="2 3" key="1">
    <citation type="submission" date="2018-11" db="EMBL/GenBank/DDBJ databases">
        <authorList>
            <consortium name="Pathogen Informatics"/>
        </authorList>
    </citation>
    <scope>NUCLEOTIDE SEQUENCE [LARGE SCALE GENOMIC DNA]</scope>
</reference>
<evidence type="ECO:0000313" key="2">
    <source>
        <dbReference type="EMBL" id="VDO19361.1"/>
    </source>
</evidence>
<gene>
    <name evidence="2" type="ORF">HPBE_LOCUS979</name>
</gene>
<accession>A0A183F486</accession>
<dbReference type="OrthoDB" id="5579860at2759"/>
<evidence type="ECO:0000313" key="4">
    <source>
        <dbReference type="WBParaSite" id="HPBE_0000097801-mRNA-1"/>
    </source>
</evidence>
<proteinExistence type="predicted"/>
<dbReference type="WBParaSite" id="HPBE_0000097801-mRNA-1">
    <property type="protein sequence ID" value="HPBE_0000097801-mRNA-1"/>
    <property type="gene ID" value="HPBE_0000097801"/>
</dbReference>
<dbReference type="Proteomes" id="UP000050761">
    <property type="component" value="Unassembled WGS sequence"/>
</dbReference>
<reference evidence="4" key="2">
    <citation type="submission" date="2019-09" db="UniProtKB">
        <authorList>
            <consortium name="WormBaseParasite"/>
        </authorList>
    </citation>
    <scope>IDENTIFICATION</scope>
</reference>
<dbReference type="Gene3D" id="1.10.510.10">
    <property type="entry name" value="Transferase(Phosphotransferase) domain 1"/>
    <property type="match status" value="1"/>
</dbReference>
<dbReference type="AlphaFoldDB" id="A0A183F486"/>
<evidence type="ECO:0000313" key="3">
    <source>
        <dbReference type="Proteomes" id="UP000050761"/>
    </source>
</evidence>
<name>A0A183F486_HELPZ</name>
<feature type="domain" description="Mos1 transposase HTH" evidence="1">
    <location>
        <begin position="174"/>
        <end position="221"/>
    </location>
</feature>
<keyword evidence="3" id="KW-1185">Reference proteome</keyword>
<sequence length="277" mass="31503">MRKNPKDIFDYQKSVRTGLGLREFLGGLPVEFIDIMKEVDKLSYADDPNYNEIYGLMGNAIMMSGEKEFPYDWEEAEIEAEKAGEGPAAPLKKEEPPPAAAKCDISGPFCEHTLRCHNGAQVDVEVTILAHELETSARKILEALWIAARNPIINRKLERVAGIQELAPKMELSKEYIGGLLLYDFKFGESAAASCRRIDDAFEEGTVSDRTAREWFARFRKAEEEIYQFLLNLVDDALVIVFTTRKKRLERALLLSNPLSAYSFNTYYVFFKVLPLQ</sequence>